<gene>
    <name evidence="1" type="ORF">RSO01_27660</name>
</gene>
<name>A0A512N9E1_9HYPH</name>
<sequence length="162" mass="18179">MTPSNEPVRYMERTRLYYRALGYEQDYVWAHYADVPFVRPAKPLAECRIALVTTASPLTAVRDDGSVAKQVWSGSVSPPPERLFTDNVAWDKESTHTRDRESFLPIETASLLAREGRFASLAVHFHGVPTEYSQRKTLTEDAPQVLSRLRADGADAAILCPL</sequence>
<comment type="caution">
    <text evidence="1">The sequence shown here is derived from an EMBL/GenBank/DDBJ whole genome shotgun (WGS) entry which is preliminary data.</text>
</comment>
<reference evidence="1 2" key="1">
    <citation type="submission" date="2019-07" db="EMBL/GenBank/DDBJ databases">
        <title>Whole genome shotgun sequence of Reyranella soli NBRC 108950.</title>
        <authorList>
            <person name="Hosoyama A."/>
            <person name="Uohara A."/>
            <person name="Ohji S."/>
            <person name="Ichikawa N."/>
        </authorList>
    </citation>
    <scope>NUCLEOTIDE SEQUENCE [LARGE SCALE GENOMIC DNA]</scope>
    <source>
        <strain evidence="1 2">NBRC 108950</strain>
    </source>
</reference>
<evidence type="ECO:0008006" key="3">
    <source>
        <dbReference type="Google" id="ProtNLM"/>
    </source>
</evidence>
<protein>
    <recommendedName>
        <fullName evidence="3">Selenoprotein B glycine/betaine/sarcosine/D-proline reductase</fullName>
    </recommendedName>
</protein>
<evidence type="ECO:0000313" key="1">
    <source>
        <dbReference type="EMBL" id="GEP55600.1"/>
    </source>
</evidence>
<dbReference type="AlphaFoldDB" id="A0A512N9E1"/>
<evidence type="ECO:0000313" key="2">
    <source>
        <dbReference type="Proteomes" id="UP000321058"/>
    </source>
</evidence>
<proteinExistence type="predicted"/>
<keyword evidence="2" id="KW-1185">Reference proteome</keyword>
<accession>A0A512N9E1</accession>
<dbReference type="EMBL" id="BKAJ01000040">
    <property type="protein sequence ID" value="GEP55600.1"/>
    <property type="molecule type" value="Genomic_DNA"/>
</dbReference>
<dbReference type="Proteomes" id="UP000321058">
    <property type="component" value="Unassembled WGS sequence"/>
</dbReference>
<organism evidence="1 2">
    <name type="scientific">Reyranella soli</name>
    <dbReference type="NCBI Taxonomy" id="1230389"/>
    <lineage>
        <taxon>Bacteria</taxon>
        <taxon>Pseudomonadati</taxon>
        <taxon>Pseudomonadota</taxon>
        <taxon>Alphaproteobacteria</taxon>
        <taxon>Hyphomicrobiales</taxon>
        <taxon>Reyranellaceae</taxon>
        <taxon>Reyranella</taxon>
    </lineage>
</organism>
<dbReference type="OrthoDB" id="9126078at2"/>